<dbReference type="Proteomes" id="UP000499080">
    <property type="component" value="Unassembled WGS sequence"/>
</dbReference>
<sequence length="133" mass="15001">MLLPQEAKFNGMGAFGWGKPSSGSIDLSMTSVGYSPVTCCCCYHKRECSTDQCRLYKFKNLGTRPSETPFYQEVFLGQKSCISSKFQYANPFAKWQEETTTGGNWTNLNVPNEEPSPCKRTIPKDLKWSEMAN</sequence>
<gene>
    <name evidence="1" type="ORF">AVEN_166739_1</name>
</gene>
<protein>
    <submittedName>
        <fullName evidence="1">Uncharacterized protein</fullName>
    </submittedName>
</protein>
<evidence type="ECO:0000313" key="2">
    <source>
        <dbReference type="Proteomes" id="UP000499080"/>
    </source>
</evidence>
<evidence type="ECO:0000313" key="1">
    <source>
        <dbReference type="EMBL" id="GBL88452.1"/>
    </source>
</evidence>
<organism evidence="1 2">
    <name type="scientific">Araneus ventricosus</name>
    <name type="common">Orbweaver spider</name>
    <name type="synonym">Epeira ventricosa</name>
    <dbReference type="NCBI Taxonomy" id="182803"/>
    <lineage>
        <taxon>Eukaryota</taxon>
        <taxon>Metazoa</taxon>
        <taxon>Ecdysozoa</taxon>
        <taxon>Arthropoda</taxon>
        <taxon>Chelicerata</taxon>
        <taxon>Arachnida</taxon>
        <taxon>Araneae</taxon>
        <taxon>Araneomorphae</taxon>
        <taxon>Entelegynae</taxon>
        <taxon>Araneoidea</taxon>
        <taxon>Araneidae</taxon>
        <taxon>Araneus</taxon>
    </lineage>
</organism>
<feature type="non-terminal residue" evidence="1">
    <location>
        <position position="133"/>
    </location>
</feature>
<name>A0A4Y2B7Y7_ARAVE</name>
<proteinExistence type="predicted"/>
<dbReference type="EMBL" id="BGPR01082751">
    <property type="protein sequence ID" value="GBL88452.1"/>
    <property type="molecule type" value="Genomic_DNA"/>
</dbReference>
<accession>A0A4Y2B7Y7</accession>
<reference evidence="1 2" key="1">
    <citation type="journal article" date="2019" name="Sci. Rep.">
        <title>Orb-weaving spider Araneus ventricosus genome elucidates the spidroin gene catalogue.</title>
        <authorList>
            <person name="Kono N."/>
            <person name="Nakamura H."/>
            <person name="Ohtoshi R."/>
            <person name="Moran D.A.P."/>
            <person name="Shinohara A."/>
            <person name="Yoshida Y."/>
            <person name="Fujiwara M."/>
            <person name="Mori M."/>
            <person name="Tomita M."/>
            <person name="Arakawa K."/>
        </authorList>
    </citation>
    <scope>NUCLEOTIDE SEQUENCE [LARGE SCALE GENOMIC DNA]</scope>
</reference>
<comment type="caution">
    <text evidence="1">The sequence shown here is derived from an EMBL/GenBank/DDBJ whole genome shotgun (WGS) entry which is preliminary data.</text>
</comment>
<dbReference type="AlphaFoldDB" id="A0A4Y2B7Y7"/>
<keyword evidence="2" id="KW-1185">Reference proteome</keyword>